<evidence type="ECO:0000256" key="7">
    <source>
        <dbReference type="PIRSR" id="PIRSR000097-3"/>
    </source>
</evidence>
<feature type="domain" description="NADP-dependent oxidoreductase" evidence="8">
    <location>
        <begin position="20"/>
        <end position="282"/>
    </location>
</feature>
<comment type="similarity">
    <text evidence="1">Belongs to the aldo/keto reductase family.</text>
</comment>
<evidence type="ECO:0000259" key="8">
    <source>
        <dbReference type="Pfam" id="PF00248"/>
    </source>
</evidence>
<evidence type="ECO:0000256" key="5">
    <source>
        <dbReference type="PIRSR" id="PIRSR000097-1"/>
    </source>
</evidence>
<evidence type="ECO:0000313" key="9">
    <source>
        <dbReference type="EMBL" id="KAK7339715.1"/>
    </source>
</evidence>
<keyword evidence="2" id="KW-0521">NADP</keyword>
<dbReference type="CDD" id="cd19125">
    <property type="entry name" value="AKR_AKR4C1-15"/>
    <property type="match status" value="1"/>
</dbReference>
<dbReference type="PANTHER" id="PTHR11732">
    <property type="entry name" value="ALDO/KETO REDUCTASE"/>
    <property type="match status" value="1"/>
</dbReference>
<reference evidence="9 10" key="1">
    <citation type="submission" date="2024-01" db="EMBL/GenBank/DDBJ databases">
        <title>The genomes of 5 underutilized Papilionoideae crops provide insights into root nodulation and disease resistanc.</title>
        <authorList>
            <person name="Jiang F."/>
        </authorList>
    </citation>
    <scope>NUCLEOTIDE SEQUENCE [LARGE SCALE GENOMIC DNA]</scope>
    <source>
        <strain evidence="9">LVBAO_FW01</strain>
        <tissue evidence="9">Leaves</tissue>
    </source>
</reference>
<organism evidence="9 10">
    <name type="scientific">Canavalia gladiata</name>
    <name type="common">Sword bean</name>
    <name type="synonym">Dolichos gladiatus</name>
    <dbReference type="NCBI Taxonomy" id="3824"/>
    <lineage>
        <taxon>Eukaryota</taxon>
        <taxon>Viridiplantae</taxon>
        <taxon>Streptophyta</taxon>
        <taxon>Embryophyta</taxon>
        <taxon>Tracheophyta</taxon>
        <taxon>Spermatophyta</taxon>
        <taxon>Magnoliopsida</taxon>
        <taxon>eudicotyledons</taxon>
        <taxon>Gunneridae</taxon>
        <taxon>Pentapetalae</taxon>
        <taxon>rosids</taxon>
        <taxon>fabids</taxon>
        <taxon>Fabales</taxon>
        <taxon>Fabaceae</taxon>
        <taxon>Papilionoideae</taxon>
        <taxon>50 kb inversion clade</taxon>
        <taxon>NPAAA clade</taxon>
        <taxon>indigoferoid/millettioid clade</taxon>
        <taxon>Phaseoleae</taxon>
        <taxon>Canavalia</taxon>
    </lineage>
</organism>
<dbReference type="PIRSF" id="PIRSF000097">
    <property type="entry name" value="AKR"/>
    <property type="match status" value="1"/>
</dbReference>
<dbReference type="Pfam" id="PF00248">
    <property type="entry name" value="Aldo_ket_red"/>
    <property type="match status" value="1"/>
</dbReference>
<gene>
    <name evidence="9" type="ORF">VNO77_20396</name>
</gene>
<evidence type="ECO:0000256" key="3">
    <source>
        <dbReference type="ARBA" id="ARBA00022990"/>
    </source>
</evidence>
<keyword evidence="10" id="KW-1185">Reference proteome</keyword>
<dbReference type="Proteomes" id="UP001367508">
    <property type="component" value="Unassembled WGS sequence"/>
</dbReference>
<dbReference type="PROSITE" id="PS00062">
    <property type="entry name" value="ALDOKETO_REDUCTASE_2"/>
    <property type="match status" value="1"/>
</dbReference>
<dbReference type="PRINTS" id="PR00069">
    <property type="entry name" value="ALDKETRDTASE"/>
</dbReference>
<keyword evidence="4" id="KW-0560">Oxidoreductase</keyword>
<feature type="binding site" evidence="6">
    <location>
        <position position="114"/>
    </location>
    <ligand>
        <name>substrate</name>
    </ligand>
</feature>
<evidence type="ECO:0000256" key="2">
    <source>
        <dbReference type="ARBA" id="ARBA00022857"/>
    </source>
</evidence>
<feature type="active site" description="Proton donor" evidence="5">
    <location>
        <position position="52"/>
    </location>
</feature>
<comment type="caution">
    <text evidence="9">The sequence shown here is derived from an EMBL/GenBank/DDBJ whole genome shotgun (WGS) entry which is preliminary data.</text>
</comment>
<dbReference type="InterPro" id="IPR044498">
    <property type="entry name" value="AKR4C"/>
</dbReference>
<dbReference type="GO" id="GO:0016491">
    <property type="term" value="F:oxidoreductase activity"/>
    <property type="evidence" value="ECO:0007669"/>
    <property type="project" value="UniProtKB-KW"/>
</dbReference>
<evidence type="ECO:0000313" key="10">
    <source>
        <dbReference type="Proteomes" id="UP001367508"/>
    </source>
</evidence>
<dbReference type="EMBL" id="JAYMYQ010000004">
    <property type="protein sequence ID" value="KAK7339715.1"/>
    <property type="molecule type" value="Genomic_DNA"/>
</dbReference>
<dbReference type="InterPro" id="IPR018170">
    <property type="entry name" value="Aldo/ket_reductase_CS"/>
</dbReference>
<protein>
    <recommendedName>
        <fullName evidence="8">NADP-dependent oxidoreductase domain-containing protein</fullName>
    </recommendedName>
</protein>
<dbReference type="InterPro" id="IPR023210">
    <property type="entry name" value="NADP_OxRdtase_dom"/>
</dbReference>
<dbReference type="InterPro" id="IPR020471">
    <property type="entry name" value="AKR"/>
</dbReference>
<evidence type="ECO:0000256" key="6">
    <source>
        <dbReference type="PIRSR" id="PIRSR000097-2"/>
    </source>
</evidence>
<dbReference type="PROSITE" id="PS00798">
    <property type="entry name" value="ALDOKETO_REDUCTASE_1"/>
    <property type="match status" value="1"/>
</dbReference>
<dbReference type="InterPro" id="IPR036812">
    <property type="entry name" value="NAD(P)_OxRdtase_dom_sf"/>
</dbReference>
<dbReference type="AlphaFoldDB" id="A0AAN9LP53"/>
<dbReference type="SUPFAM" id="SSF51430">
    <property type="entry name" value="NAD(P)-linked oxidoreductase"/>
    <property type="match status" value="1"/>
</dbReference>
<sequence length="313" mass="34931">MSNEILFFELNTGAKIPSVGLGTWQASPGIVGDAIAHAVKVGYRHIDCAELYGNQKEIGSALKKLFEEGVVKREDLWITSKLWCSDQAPEDVPEALDKTLKDLQLEYIDLYLIHWPIRMKKGSVGFKLENIVPSDIASTWKEMEALYDSGKARAIGVSNFSSKKLGDLLQVARVSPAVNQLECHPAWRQEKLKAFCKSKGVHFSGYSPLGSPAWLEGDFLKHPVISMIAEKLGKTPAQVALRWGLQMGHSVLPKSSNKARMEENIDVFDWSIPEDLLAEFSEIPQVRLLKAKFLIEETCGGYISEEELWDGDI</sequence>
<dbReference type="PROSITE" id="PS00063">
    <property type="entry name" value="ALDOKETO_REDUCTASE_3"/>
    <property type="match status" value="1"/>
</dbReference>
<feature type="site" description="Lowers pKa of active site Tyr" evidence="7">
    <location>
        <position position="81"/>
    </location>
</feature>
<keyword evidence="3" id="KW-0007">Acetylation</keyword>
<evidence type="ECO:0000256" key="1">
    <source>
        <dbReference type="ARBA" id="ARBA00007905"/>
    </source>
</evidence>
<dbReference type="Gene3D" id="3.20.20.100">
    <property type="entry name" value="NADP-dependent oxidoreductase domain"/>
    <property type="match status" value="1"/>
</dbReference>
<proteinExistence type="inferred from homology"/>
<name>A0AAN9LP53_CANGL</name>
<accession>A0AAN9LP53</accession>
<dbReference type="FunFam" id="3.20.20.100:FF:000010">
    <property type="entry name" value="NADPH-dependent aldo-keto reductase, chloroplastic"/>
    <property type="match status" value="1"/>
</dbReference>
<evidence type="ECO:0000256" key="4">
    <source>
        <dbReference type="ARBA" id="ARBA00023002"/>
    </source>
</evidence>